<dbReference type="RefSeq" id="WP_073584762.1">
    <property type="nucleotide sequence ID" value="NZ_FRYK01000005.1"/>
</dbReference>
<dbReference type="CDD" id="cd09176">
    <property type="entry name" value="PLDc_unchar6"/>
    <property type="match status" value="1"/>
</dbReference>
<gene>
    <name evidence="1" type="ORF">SAMN05443547_2402</name>
</gene>
<dbReference type="Proteomes" id="UP000184611">
    <property type="component" value="Unassembled WGS sequence"/>
</dbReference>
<evidence type="ECO:0008006" key="3">
    <source>
        <dbReference type="Google" id="ProtNLM"/>
    </source>
</evidence>
<dbReference type="STRING" id="416016.SAMN05443547_2402"/>
<sequence>MSQFITGKDLDDKLTDIIWNAKKELIILSPFIHLDDYCKEIFKKINNNPDLELVVVFGKNESQTHKSLKPADLDFFKQFHNVVIIYCANLHAKFYANESEALLTSLNFLDKSMTGNIEYGIAFNNSALNLDKLYKETYEYTNEVIKTNICVFVKRPVYKKANLGFSKKFVESVVIYDVTDKLYNNQFFKYKHYDDFEYEFIQSDEKITREEFSNMHQEEKIFNRGKQENYNNNQTDGYCITTGIKIPYNPMKPMCYDAYQVWAAYENYSFPENYCHKTGKQSNGKTSMAKPELY</sequence>
<keyword evidence="2" id="KW-1185">Reference proteome</keyword>
<evidence type="ECO:0000313" key="1">
    <source>
        <dbReference type="EMBL" id="SHO74022.1"/>
    </source>
</evidence>
<organism evidence="1 2">
    <name type="scientific">Flavobacterium cucumis</name>
    <dbReference type="NCBI Taxonomy" id="416016"/>
    <lineage>
        <taxon>Bacteria</taxon>
        <taxon>Pseudomonadati</taxon>
        <taxon>Bacteroidota</taxon>
        <taxon>Flavobacteriia</taxon>
        <taxon>Flavobacteriales</taxon>
        <taxon>Flavobacteriaceae</taxon>
        <taxon>Flavobacterium</taxon>
    </lineage>
</organism>
<reference evidence="2" key="1">
    <citation type="submission" date="2016-12" db="EMBL/GenBank/DDBJ databases">
        <authorList>
            <person name="Varghese N."/>
            <person name="Submissions S."/>
        </authorList>
    </citation>
    <scope>NUCLEOTIDE SEQUENCE [LARGE SCALE GENOMIC DNA]</scope>
    <source>
        <strain evidence="2">DSM 18830</strain>
    </source>
</reference>
<evidence type="ECO:0000313" key="2">
    <source>
        <dbReference type="Proteomes" id="UP000184611"/>
    </source>
</evidence>
<dbReference type="EMBL" id="FRYK01000005">
    <property type="protein sequence ID" value="SHO74022.1"/>
    <property type="molecule type" value="Genomic_DNA"/>
</dbReference>
<dbReference type="InterPro" id="IPR059166">
    <property type="entry name" value="PLD-like_cat"/>
</dbReference>
<accession>A0A1M7ZYS7</accession>
<dbReference type="SUPFAM" id="SSF56024">
    <property type="entry name" value="Phospholipase D/nuclease"/>
    <property type="match status" value="1"/>
</dbReference>
<proteinExistence type="predicted"/>
<name>A0A1M7ZYS7_9FLAO</name>
<dbReference type="Gene3D" id="3.30.870.10">
    <property type="entry name" value="Endonuclease Chain A"/>
    <property type="match status" value="1"/>
</dbReference>
<protein>
    <recommendedName>
        <fullName evidence="3">PLD-like domain-containing protein</fullName>
    </recommendedName>
</protein>
<dbReference type="AlphaFoldDB" id="A0A1M7ZYS7"/>
<dbReference type="OrthoDB" id="5500241at2"/>